<dbReference type="EMBL" id="MFZT01000040">
    <property type="protein sequence ID" value="OGK29720.1"/>
    <property type="molecule type" value="Genomic_DNA"/>
</dbReference>
<dbReference type="GO" id="GO:0048038">
    <property type="term" value="F:quinone binding"/>
    <property type="evidence" value="ECO:0007669"/>
    <property type="project" value="UniProtKB-KW"/>
</dbReference>
<dbReference type="InterPro" id="IPR038354">
    <property type="entry name" value="VKOR_sf"/>
</dbReference>
<evidence type="ECO:0000313" key="13">
    <source>
        <dbReference type="Proteomes" id="UP000178098"/>
    </source>
</evidence>
<evidence type="ECO:0000256" key="10">
    <source>
        <dbReference type="SAM" id="Phobius"/>
    </source>
</evidence>
<keyword evidence="5 10" id="KW-1133">Transmembrane helix</keyword>
<evidence type="ECO:0000256" key="8">
    <source>
        <dbReference type="ARBA" id="ARBA00023157"/>
    </source>
</evidence>
<name>A0A1F7HEM8_9BACT</name>
<evidence type="ECO:0000256" key="5">
    <source>
        <dbReference type="ARBA" id="ARBA00022989"/>
    </source>
</evidence>
<accession>A0A1F7HEM8</accession>
<dbReference type="Proteomes" id="UP000178098">
    <property type="component" value="Unassembled WGS sequence"/>
</dbReference>
<dbReference type="GO" id="GO:0016491">
    <property type="term" value="F:oxidoreductase activity"/>
    <property type="evidence" value="ECO:0007669"/>
    <property type="project" value="UniProtKB-KW"/>
</dbReference>
<dbReference type="Gene3D" id="1.20.1440.130">
    <property type="entry name" value="VKOR domain"/>
    <property type="match status" value="1"/>
</dbReference>
<reference evidence="12 13" key="1">
    <citation type="journal article" date="2016" name="Nat. Commun.">
        <title>Thousands of microbial genomes shed light on interconnected biogeochemical processes in an aquifer system.</title>
        <authorList>
            <person name="Anantharaman K."/>
            <person name="Brown C.T."/>
            <person name="Hug L.A."/>
            <person name="Sharon I."/>
            <person name="Castelle C.J."/>
            <person name="Probst A.J."/>
            <person name="Thomas B.C."/>
            <person name="Singh A."/>
            <person name="Wilkins M.J."/>
            <person name="Karaoz U."/>
            <person name="Brodie E.L."/>
            <person name="Williams K.H."/>
            <person name="Hubbard S.S."/>
            <person name="Banfield J.F."/>
        </authorList>
    </citation>
    <scope>NUCLEOTIDE SEQUENCE [LARGE SCALE GENOMIC DNA]</scope>
</reference>
<evidence type="ECO:0000313" key="12">
    <source>
        <dbReference type="EMBL" id="OGK29720.1"/>
    </source>
</evidence>
<feature type="domain" description="Vitamin K epoxide reductase" evidence="11">
    <location>
        <begin position="3"/>
        <end position="131"/>
    </location>
</feature>
<gene>
    <name evidence="12" type="ORF">A3D08_00200</name>
</gene>
<keyword evidence="4" id="KW-0874">Quinone</keyword>
<evidence type="ECO:0000256" key="6">
    <source>
        <dbReference type="ARBA" id="ARBA00023002"/>
    </source>
</evidence>
<keyword evidence="7 10" id="KW-0472">Membrane</keyword>
<feature type="transmembrane region" description="Helical" evidence="10">
    <location>
        <begin position="57"/>
        <end position="76"/>
    </location>
</feature>
<evidence type="ECO:0000256" key="1">
    <source>
        <dbReference type="ARBA" id="ARBA00004141"/>
    </source>
</evidence>
<dbReference type="SMART" id="SM00756">
    <property type="entry name" value="VKc"/>
    <property type="match status" value="1"/>
</dbReference>
<evidence type="ECO:0000259" key="11">
    <source>
        <dbReference type="SMART" id="SM00756"/>
    </source>
</evidence>
<evidence type="ECO:0000256" key="2">
    <source>
        <dbReference type="ARBA" id="ARBA00006214"/>
    </source>
</evidence>
<comment type="subcellular location">
    <subcellularLocation>
        <location evidence="1">Membrane</location>
        <topology evidence="1">Multi-pass membrane protein</topology>
    </subcellularLocation>
</comment>
<dbReference type="AlphaFoldDB" id="A0A1F7HEM8"/>
<feature type="transmembrane region" description="Helical" evidence="10">
    <location>
        <begin position="83"/>
        <end position="100"/>
    </location>
</feature>
<keyword evidence="6" id="KW-0560">Oxidoreductase</keyword>
<evidence type="ECO:0000256" key="9">
    <source>
        <dbReference type="ARBA" id="ARBA00023284"/>
    </source>
</evidence>
<evidence type="ECO:0000256" key="7">
    <source>
        <dbReference type="ARBA" id="ARBA00023136"/>
    </source>
</evidence>
<keyword evidence="8" id="KW-1015">Disulfide bond</keyword>
<dbReference type="InterPro" id="IPR012932">
    <property type="entry name" value="VKOR"/>
</dbReference>
<comment type="similarity">
    <text evidence="2">Belongs to the VKOR family.</text>
</comment>
<dbReference type="GO" id="GO:0016020">
    <property type="term" value="C:membrane"/>
    <property type="evidence" value="ECO:0007669"/>
    <property type="project" value="UniProtKB-SubCell"/>
</dbReference>
<dbReference type="CDD" id="cd10546">
    <property type="entry name" value="VKOR"/>
    <property type="match status" value="1"/>
</dbReference>
<feature type="transmembrane region" description="Helical" evidence="10">
    <location>
        <begin position="106"/>
        <end position="128"/>
    </location>
</feature>
<evidence type="ECO:0000256" key="4">
    <source>
        <dbReference type="ARBA" id="ARBA00022719"/>
    </source>
</evidence>
<proteinExistence type="inferred from homology"/>
<feature type="transmembrane region" description="Helical" evidence="10">
    <location>
        <begin position="7"/>
        <end position="26"/>
    </location>
</feature>
<evidence type="ECO:0000256" key="3">
    <source>
        <dbReference type="ARBA" id="ARBA00022692"/>
    </source>
</evidence>
<keyword evidence="3 10" id="KW-0812">Transmembrane</keyword>
<protein>
    <recommendedName>
        <fullName evidence="11">Vitamin K epoxide reductase domain-containing protein</fullName>
    </recommendedName>
</protein>
<dbReference type="Pfam" id="PF07884">
    <property type="entry name" value="VKOR"/>
    <property type="match status" value="1"/>
</dbReference>
<keyword evidence="9" id="KW-0676">Redox-active center</keyword>
<comment type="caution">
    <text evidence="12">The sequence shown here is derived from an EMBL/GenBank/DDBJ whole genome shotgun (WGS) entry which is preliminary data.</text>
</comment>
<sequence>MTTEKLYTYVKGLCVIGIGLALYLLWQRYGSPSIQPCSINATINCNALISGPLKDTFGIPTAAIGLTGYILILIGAIKKLPKLIIGMASFGLVFCLWLGYQELFILKVICPVCIMCQIVMLSVFGLSWKLNKQKAT</sequence>
<organism evidence="12 13">
    <name type="scientific">Candidatus Roizmanbacteria bacterium RIFCSPHIGHO2_02_FULL_43_11</name>
    <dbReference type="NCBI Taxonomy" id="1802043"/>
    <lineage>
        <taxon>Bacteria</taxon>
        <taxon>Candidatus Roizmaniibacteriota</taxon>
    </lineage>
</organism>